<protein>
    <submittedName>
        <fullName evidence="2">Aspartate/glutamate racemase family protein</fullName>
    </submittedName>
</protein>
<dbReference type="AlphaFoldDB" id="A0A5D4HB37"/>
<dbReference type="InterPro" id="IPR001920">
    <property type="entry name" value="Asp/Glu_race"/>
</dbReference>
<keyword evidence="3" id="KW-1185">Reference proteome</keyword>
<evidence type="ECO:0000313" key="3">
    <source>
        <dbReference type="Proteomes" id="UP000322362"/>
    </source>
</evidence>
<name>A0A5D4HB37_9SPHI</name>
<evidence type="ECO:0000313" key="2">
    <source>
        <dbReference type="EMBL" id="TYR38016.1"/>
    </source>
</evidence>
<dbReference type="EMBL" id="VTAV01000001">
    <property type="protein sequence ID" value="TYR38016.1"/>
    <property type="molecule type" value="Genomic_DNA"/>
</dbReference>
<dbReference type="InterPro" id="IPR015942">
    <property type="entry name" value="Asp/Glu/hydantoin_racemase"/>
</dbReference>
<dbReference type="RefSeq" id="WP_148917481.1">
    <property type="nucleotide sequence ID" value="NZ_VTAV01000001.1"/>
</dbReference>
<comment type="caution">
    <text evidence="2">The sequence shown here is derived from an EMBL/GenBank/DDBJ whole genome shotgun (WGS) entry which is preliminary data.</text>
</comment>
<dbReference type="InterPro" id="IPR053714">
    <property type="entry name" value="Iso_Racemase_Enz_sf"/>
</dbReference>
<comment type="similarity">
    <text evidence="1">Belongs to the HyuE racemase family.</text>
</comment>
<organism evidence="2 3">
    <name type="scientific">Sphingobacterium phlebotomi</name>
    <dbReference type="NCBI Taxonomy" id="2605433"/>
    <lineage>
        <taxon>Bacteria</taxon>
        <taxon>Pseudomonadati</taxon>
        <taxon>Bacteroidota</taxon>
        <taxon>Sphingobacteriia</taxon>
        <taxon>Sphingobacteriales</taxon>
        <taxon>Sphingobacteriaceae</taxon>
        <taxon>Sphingobacterium</taxon>
    </lineage>
</organism>
<gene>
    <name evidence="2" type="ORF">FXV77_01670</name>
</gene>
<dbReference type="SUPFAM" id="SSF53681">
    <property type="entry name" value="Aspartate/glutamate racemase"/>
    <property type="match status" value="1"/>
</dbReference>
<reference evidence="2 3" key="1">
    <citation type="submission" date="2019-08" db="EMBL/GenBank/DDBJ databases">
        <title>Phlebobacter frassis gen. nov. sp. nov., a new member of family Sphingobacteriaceae isolated from sand fly rearing media.</title>
        <authorList>
            <person name="Kakumanu M.L."/>
            <person name="Marayati B.F."/>
            <person name="Wada-Katsumata A."/>
            <person name="Wasserberg G."/>
            <person name="Schal C."/>
            <person name="Apperson C.S."/>
            <person name="Ponnusamy L."/>
        </authorList>
    </citation>
    <scope>NUCLEOTIDE SEQUENCE [LARGE SCALE GENOMIC DNA]</scope>
    <source>
        <strain evidence="2 3">SSI9</strain>
    </source>
</reference>
<dbReference type="Pfam" id="PF01177">
    <property type="entry name" value="Asp_Glu_race"/>
    <property type="match status" value="1"/>
</dbReference>
<proteinExistence type="inferred from homology"/>
<dbReference type="GO" id="GO:0047661">
    <property type="term" value="F:amino-acid racemase activity"/>
    <property type="evidence" value="ECO:0007669"/>
    <property type="project" value="InterPro"/>
</dbReference>
<dbReference type="Proteomes" id="UP000322362">
    <property type="component" value="Unassembled WGS sequence"/>
</dbReference>
<dbReference type="Gene3D" id="3.40.50.12500">
    <property type="match status" value="1"/>
</dbReference>
<sequence>MKKIGLIHTSATLVPVFQQLFNDKLIQAEVFNIVDDSLIKDVIAKGRLEDNTAQRVMNYVASAEDAGADLIVVTCSSIGRAVEKAAEKAGVPVLRVDQPMADRAVAEGKRIGVVATLPTTLEPTSDLVLRRAKKAGKEVELVSRLCEGAFEALMGGDATRHDEMVKQALQELSEQVDVILLAQASMARVVSQMPESERKVPVFSSPGIAVDYVATLCNESSIG</sequence>
<evidence type="ECO:0000256" key="1">
    <source>
        <dbReference type="ARBA" id="ARBA00038414"/>
    </source>
</evidence>
<accession>A0A5D4HB37</accession>